<dbReference type="Gene3D" id="2.10.70.10">
    <property type="entry name" value="Complement Module, domain 1"/>
    <property type="match status" value="1"/>
</dbReference>
<dbReference type="SUPFAM" id="SSF57535">
    <property type="entry name" value="Complement control module/SCR domain"/>
    <property type="match status" value="1"/>
</dbReference>
<name>A0A8X6YDI2_9ARAC</name>
<sequence>MAQRDLFNFRGSCIILQISNGAFTKAVEKKKWTFLSYDRWTEYEKISLGRTINPGSSVHVSCDAGYSFQGKGRNDVSVKCSFGEWDKDPVCLVRNYVYDGRMVISDESRKERVLSSKAVNCKLRVNSE</sequence>
<comment type="caution">
    <text evidence="2">The sequence shown here is derived from an EMBL/GenBank/DDBJ whole genome shotgun (WGS) entry which is preliminary data.</text>
</comment>
<organism evidence="2 3">
    <name type="scientific">Trichonephila inaurata madagascariensis</name>
    <dbReference type="NCBI Taxonomy" id="2747483"/>
    <lineage>
        <taxon>Eukaryota</taxon>
        <taxon>Metazoa</taxon>
        <taxon>Ecdysozoa</taxon>
        <taxon>Arthropoda</taxon>
        <taxon>Chelicerata</taxon>
        <taxon>Arachnida</taxon>
        <taxon>Araneae</taxon>
        <taxon>Araneomorphae</taxon>
        <taxon>Entelegynae</taxon>
        <taxon>Araneoidea</taxon>
        <taxon>Nephilidae</taxon>
        <taxon>Trichonephila</taxon>
        <taxon>Trichonephila inaurata</taxon>
    </lineage>
</organism>
<evidence type="ECO:0000313" key="2">
    <source>
        <dbReference type="EMBL" id="GFY69046.1"/>
    </source>
</evidence>
<dbReference type="InterPro" id="IPR035976">
    <property type="entry name" value="Sushi/SCR/CCP_sf"/>
</dbReference>
<accession>A0A8X6YDI2</accession>
<dbReference type="EMBL" id="BMAV01017418">
    <property type="protein sequence ID" value="GFY69046.1"/>
    <property type="molecule type" value="Genomic_DNA"/>
</dbReference>
<proteinExistence type="predicted"/>
<reference evidence="2" key="1">
    <citation type="submission" date="2020-08" db="EMBL/GenBank/DDBJ databases">
        <title>Multicomponent nature underlies the extraordinary mechanical properties of spider dragline silk.</title>
        <authorList>
            <person name="Kono N."/>
            <person name="Nakamura H."/>
            <person name="Mori M."/>
            <person name="Yoshida Y."/>
            <person name="Ohtoshi R."/>
            <person name="Malay A.D."/>
            <person name="Moran D.A.P."/>
            <person name="Tomita M."/>
            <person name="Numata K."/>
            <person name="Arakawa K."/>
        </authorList>
    </citation>
    <scope>NUCLEOTIDE SEQUENCE</scope>
</reference>
<dbReference type="Proteomes" id="UP000886998">
    <property type="component" value="Unassembled WGS sequence"/>
</dbReference>
<gene>
    <name evidence="2" type="primary">lev-9_3</name>
    <name evidence="2" type="ORF">TNIN_149661</name>
</gene>
<dbReference type="OrthoDB" id="10359120at2759"/>
<keyword evidence="1" id="KW-1015">Disulfide bond</keyword>
<dbReference type="AlphaFoldDB" id="A0A8X6YDI2"/>
<evidence type="ECO:0000313" key="3">
    <source>
        <dbReference type="Proteomes" id="UP000886998"/>
    </source>
</evidence>
<evidence type="ECO:0000256" key="1">
    <source>
        <dbReference type="ARBA" id="ARBA00023157"/>
    </source>
</evidence>
<protein>
    <submittedName>
        <fullName evidence="2">Protein lev-9</fullName>
    </submittedName>
</protein>
<keyword evidence="3" id="KW-1185">Reference proteome</keyword>